<dbReference type="Proteomes" id="UP000037784">
    <property type="component" value="Unassembled WGS sequence"/>
</dbReference>
<comment type="caution">
    <text evidence="5">The sequence shown here is derived from an EMBL/GenBank/DDBJ whole genome shotgun (WGS) entry which is preliminary data.</text>
</comment>
<dbReference type="PANTHER" id="PTHR36306">
    <property type="entry name" value="ALPHA-AMYLASE-RELATED-RELATED"/>
    <property type="match status" value="1"/>
</dbReference>
<evidence type="ECO:0000256" key="3">
    <source>
        <dbReference type="RuleBase" id="RU361196"/>
    </source>
</evidence>
<protein>
    <recommendedName>
        <fullName evidence="4">Glycoside hydrolase family 57 N-terminal domain-containing protein</fullName>
    </recommendedName>
</protein>
<dbReference type="OrthoDB" id="9757977at2"/>
<organism evidence="5 6">
    <name type="scientific">Ardenticatena maritima</name>
    <dbReference type="NCBI Taxonomy" id="872965"/>
    <lineage>
        <taxon>Bacteria</taxon>
        <taxon>Bacillati</taxon>
        <taxon>Chloroflexota</taxon>
        <taxon>Ardenticatenia</taxon>
        <taxon>Ardenticatenales</taxon>
        <taxon>Ardenticatenaceae</taxon>
        <taxon>Ardenticatena</taxon>
    </lineage>
</organism>
<dbReference type="Pfam" id="PF03065">
    <property type="entry name" value="Glyco_hydro_57"/>
    <property type="match status" value="1"/>
</dbReference>
<reference evidence="6" key="1">
    <citation type="submission" date="2015-08" db="EMBL/GenBank/DDBJ databases">
        <title>Draft Genome Sequence of a Heterotrophic Facultative Anaerobic Bacterium Ardenticatena maritima Strain 110S.</title>
        <authorList>
            <person name="Kawaichi S."/>
            <person name="Yoshida T."/>
            <person name="Sako Y."/>
            <person name="Nakamura R."/>
        </authorList>
    </citation>
    <scope>NUCLEOTIDE SEQUENCE [LARGE SCALE GENOMIC DNA]</scope>
    <source>
        <strain evidence="6">110S</strain>
    </source>
</reference>
<dbReference type="Pfam" id="PF12055">
    <property type="entry name" value="DUF3536"/>
    <property type="match status" value="1"/>
</dbReference>
<dbReference type="PANTHER" id="PTHR36306:SF3">
    <property type="entry name" value="GLYCOSIDE HYDROLASE FAMILY 57"/>
    <property type="match status" value="1"/>
</dbReference>
<dbReference type="InterPro" id="IPR027291">
    <property type="entry name" value="Glyco_hydro_38_N_sf"/>
</dbReference>
<dbReference type="RefSeq" id="WP_054493511.1">
    <property type="nucleotide sequence ID" value="NZ_BBZA01000182.1"/>
</dbReference>
<dbReference type="GO" id="GO:0003824">
    <property type="term" value="F:catalytic activity"/>
    <property type="evidence" value="ECO:0007669"/>
    <property type="project" value="InterPro"/>
</dbReference>
<evidence type="ECO:0000313" key="5">
    <source>
        <dbReference type="EMBL" id="GAP63712.1"/>
    </source>
</evidence>
<dbReference type="EMBL" id="BBZA01000182">
    <property type="protein sequence ID" value="GAP63712.1"/>
    <property type="molecule type" value="Genomic_DNA"/>
</dbReference>
<comment type="similarity">
    <text evidence="1 3">Belongs to the glycosyl hydrolase 57 family.</text>
</comment>
<evidence type="ECO:0000313" key="6">
    <source>
        <dbReference type="Proteomes" id="UP000037784"/>
    </source>
</evidence>
<keyword evidence="2 3" id="KW-0119">Carbohydrate metabolism</keyword>
<proteinExistence type="inferred from homology"/>
<name>A0A0M8K9W3_9CHLR</name>
<evidence type="ECO:0000259" key="4">
    <source>
        <dbReference type="Pfam" id="PF03065"/>
    </source>
</evidence>
<dbReference type="SUPFAM" id="SSF88713">
    <property type="entry name" value="Glycoside hydrolase/deacetylase"/>
    <property type="match status" value="1"/>
</dbReference>
<accession>A0A0M8K9W3</accession>
<evidence type="ECO:0000256" key="2">
    <source>
        <dbReference type="ARBA" id="ARBA00023277"/>
    </source>
</evidence>
<dbReference type="AlphaFoldDB" id="A0A0M8K9W3"/>
<dbReference type="InterPro" id="IPR052046">
    <property type="entry name" value="GH57_Enzymes"/>
</dbReference>
<dbReference type="GO" id="GO:0005975">
    <property type="term" value="P:carbohydrate metabolic process"/>
    <property type="evidence" value="ECO:0007669"/>
    <property type="project" value="InterPro"/>
</dbReference>
<dbReference type="Gene3D" id="3.20.110.10">
    <property type="entry name" value="Glycoside hydrolase 38, N terminal domain"/>
    <property type="match status" value="2"/>
</dbReference>
<dbReference type="InterPro" id="IPR004300">
    <property type="entry name" value="Glyco_hydro_57_N"/>
</dbReference>
<dbReference type="InParanoid" id="A0A0M8K9W3"/>
<feature type="domain" description="Glycoside hydrolase family 57 N-terminal" evidence="4">
    <location>
        <begin position="59"/>
        <end position="288"/>
    </location>
</feature>
<dbReference type="CDD" id="cd10797">
    <property type="entry name" value="GH57N_APU_like_1"/>
    <property type="match status" value="1"/>
</dbReference>
<sequence>MMKNAALCIHGHFYQPPRHDPITGEIPKEPGAEPYHNWNERIHAECYEPNARLGNFQRISFNIGPTLFAWMETYDPATVRAIIEQDRANVAQFGVGNAIAQAYNHTILPLAAYMDKVTQVRWGIAEFEHRFGRKPEGMWLPETAVDTETLCVLADHGITFTILAPWQAQDPHLDTGRAYRVPLPHGRSINVFFYHPSLSSTISFDPTATANADEFFATRLRPLLEQPMPDGEPRLVLLASDGELYGHHQPFRDYFLQYLLTTTAPCNGVDVTFPARWLREHPARAIMHIRDNTSWSCHHGVLRWSGMCPCTPDGGAWKEAFRDAMNRIGAMLDGVYVEHVQPYISNVWELRHRYIEVILGHRSAEDLIWEMAGKRLDAEITQAIALLLKSQHARQQMFTSCGWFFEDFDRIEPKNNVAYATQAVWFAQQATHRTLAPTAAARLRAVQSRRTGLRGDTIFWQYWAQWQHLAAAYAFAHRG</sequence>
<keyword evidence="6" id="KW-1185">Reference proteome</keyword>
<dbReference type="InterPro" id="IPR021923">
    <property type="entry name" value="DUF3536"/>
</dbReference>
<gene>
    <name evidence="5" type="ORF">ARMA_2135</name>
</gene>
<evidence type="ECO:0000256" key="1">
    <source>
        <dbReference type="ARBA" id="ARBA00006821"/>
    </source>
</evidence>
<dbReference type="InterPro" id="IPR011330">
    <property type="entry name" value="Glyco_hydro/deAcase_b/a-brl"/>
</dbReference>